<evidence type="ECO:0008006" key="10">
    <source>
        <dbReference type="Google" id="ProtNLM"/>
    </source>
</evidence>
<dbReference type="KEGG" id="wma:WM2015_254"/>
<evidence type="ECO:0000256" key="5">
    <source>
        <dbReference type="ARBA" id="ARBA00035648"/>
    </source>
</evidence>
<dbReference type="PANTHER" id="PTHR30636">
    <property type="entry name" value="UPF0701 PROTEIN YICC"/>
    <property type="match status" value="1"/>
</dbReference>
<evidence type="ECO:0000256" key="3">
    <source>
        <dbReference type="ARBA" id="ARBA00022759"/>
    </source>
</evidence>
<dbReference type="GO" id="GO:0004521">
    <property type="term" value="F:RNA endonuclease activity"/>
    <property type="evidence" value="ECO:0007669"/>
    <property type="project" value="InterPro"/>
</dbReference>
<dbReference type="STRING" id="1579979.WM2015_254"/>
<dbReference type="PATRIC" id="fig|1579979.3.peg.259"/>
<feature type="domain" description="Endoribonuclease YicC-like N-terminal" evidence="6">
    <location>
        <begin position="2"/>
        <end position="155"/>
    </location>
</feature>
<evidence type="ECO:0000256" key="1">
    <source>
        <dbReference type="ARBA" id="ARBA00001968"/>
    </source>
</evidence>
<reference evidence="8 9" key="1">
    <citation type="submission" date="2015-07" db="EMBL/GenBank/DDBJ databases">
        <authorList>
            <person name="Noorani M."/>
        </authorList>
    </citation>
    <scope>NUCLEOTIDE SEQUENCE [LARGE SCALE GENOMIC DNA]</scope>
    <source>
        <strain evidence="8 9">KCTC 42284</strain>
    </source>
</reference>
<dbReference type="GO" id="GO:0016787">
    <property type="term" value="F:hydrolase activity"/>
    <property type="evidence" value="ECO:0007669"/>
    <property type="project" value="UniProtKB-KW"/>
</dbReference>
<dbReference type="RefSeq" id="WP_049724334.1">
    <property type="nucleotide sequence ID" value="NZ_CP012154.1"/>
</dbReference>
<keyword evidence="3" id="KW-0255">Endonuclease</keyword>
<dbReference type="OrthoDB" id="9771229at2"/>
<protein>
    <recommendedName>
        <fullName evidence="10">YicC family protein</fullName>
    </recommendedName>
</protein>
<comment type="cofactor">
    <cofactor evidence="1">
        <name>a divalent metal cation</name>
        <dbReference type="ChEBI" id="CHEBI:60240"/>
    </cofactor>
</comment>
<comment type="similarity">
    <text evidence="5">Belongs to the YicC/YloC family.</text>
</comment>
<dbReference type="InterPro" id="IPR013551">
    <property type="entry name" value="YicC-like_C"/>
</dbReference>
<accession>A0A0K0XSN6</accession>
<evidence type="ECO:0000313" key="8">
    <source>
        <dbReference type="EMBL" id="AKS40642.1"/>
    </source>
</evidence>
<evidence type="ECO:0000259" key="7">
    <source>
        <dbReference type="Pfam" id="PF08340"/>
    </source>
</evidence>
<keyword evidence="9" id="KW-1185">Reference proteome</keyword>
<evidence type="ECO:0000313" key="9">
    <source>
        <dbReference type="Proteomes" id="UP000066624"/>
    </source>
</evidence>
<dbReference type="Pfam" id="PF08340">
    <property type="entry name" value="YicC-like_C"/>
    <property type="match status" value="1"/>
</dbReference>
<keyword evidence="4" id="KW-0378">Hydrolase</keyword>
<dbReference type="Proteomes" id="UP000066624">
    <property type="component" value="Chromosome"/>
</dbReference>
<dbReference type="NCBIfam" id="TIGR00255">
    <property type="entry name" value="YicC/YloC family endoribonuclease"/>
    <property type="match status" value="1"/>
</dbReference>
<dbReference type="PANTHER" id="PTHR30636:SF3">
    <property type="entry name" value="UPF0701 PROTEIN YICC"/>
    <property type="match status" value="1"/>
</dbReference>
<organism evidence="8 9">
    <name type="scientific">Wenzhouxiangella marina</name>
    <dbReference type="NCBI Taxonomy" id="1579979"/>
    <lineage>
        <taxon>Bacteria</taxon>
        <taxon>Pseudomonadati</taxon>
        <taxon>Pseudomonadota</taxon>
        <taxon>Gammaproteobacteria</taxon>
        <taxon>Chromatiales</taxon>
        <taxon>Wenzhouxiangellaceae</taxon>
        <taxon>Wenzhouxiangella</taxon>
    </lineage>
</organism>
<evidence type="ECO:0000259" key="6">
    <source>
        <dbReference type="Pfam" id="PF03755"/>
    </source>
</evidence>
<dbReference type="InterPro" id="IPR005229">
    <property type="entry name" value="YicC/YloC-like"/>
</dbReference>
<dbReference type="AlphaFoldDB" id="A0A0K0XSN6"/>
<name>A0A0K0XSN6_9GAMM</name>
<evidence type="ECO:0000256" key="4">
    <source>
        <dbReference type="ARBA" id="ARBA00022801"/>
    </source>
</evidence>
<dbReference type="Pfam" id="PF03755">
    <property type="entry name" value="YicC-like_N"/>
    <property type="match status" value="1"/>
</dbReference>
<keyword evidence="2" id="KW-0540">Nuclease</keyword>
<feature type="domain" description="Endoribonuclease YicC-like C-terminal" evidence="7">
    <location>
        <begin position="173"/>
        <end position="289"/>
    </location>
</feature>
<gene>
    <name evidence="8" type="ORF">WM2015_254</name>
</gene>
<sequence>MIRSMTAYAARSTATTRGTLSWELRSVNHRYLDVSLRLPEDFRALEPAIRQRFKEALSRGKVEAGLRFQADAAAASADLRLNGDLARALVRVHDELAGLSGGAASPDLVHLLDWPGLIVSERPDFEAERDAAMALLDEAIEAFVEAREGEGAAIAEMIESRLAGIEHQVAEVRRHLPEIRTALDTRFRERLAALSQPVEPGRIEQELVLQLQKLDVDEELDRLDAHVAEIRRVLVLDEPVGRRLDFLMQELNREANTLGSKAAVVETGQAAVELKVLIEQMREQVQNVE</sequence>
<proteinExistence type="inferred from homology"/>
<evidence type="ECO:0000256" key="2">
    <source>
        <dbReference type="ARBA" id="ARBA00022722"/>
    </source>
</evidence>
<dbReference type="EMBL" id="CP012154">
    <property type="protein sequence ID" value="AKS40642.1"/>
    <property type="molecule type" value="Genomic_DNA"/>
</dbReference>
<dbReference type="InterPro" id="IPR013527">
    <property type="entry name" value="YicC-like_N"/>
</dbReference>